<dbReference type="SUPFAM" id="SSF89796">
    <property type="entry name" value="CoA-transferase family III (CaiB/BaiF)"/>
    <property type="match status" value="1"/>
</dbReference>
<dbReference type="OMA" id="VAECDCE"/>
<evidence type="ECO:0000313" key="2">
    <source>
        <dbReference type="Proteomes" id="UP000001940"/>
    </source>
</evidence>
<organism evidence="1 2">
    <name type="scientific">Caenorhabditis elegans</name>
    <dbReference type="NCBI Taxonomy" id="6239"/>
    <lineage>
        <taxon>Eukaryota</taxon>
        <taxon>Metazoa</taxon>
        <taxon>Ecdysozoa</taxon>
        <taxon>Nematoda</taxon>
        <taxon>Chromadorea</taxon>
        <taxon>Rhabditida</taxon>
        <taxon>Rhabditina</taxon>
        <taxon>Rhabditomorpha</taxon>
        <taxon>Rhabditoidea</taxon>
        <taxon>Rhabditidae</taxon>
        <taxon>Peloderinae</taxon>
        <taxon>Caenorhabditis</taxon>
    </lineage>
</organism>
<proteinExistence type="evidence at protein level"/>
<gene>
    <name evidence="1" type="ORF">CELE_W07A12.8</name>
    <name evidence="1 3" type="ORF">W07A12.8</name>
</gene>
<dbReference type="RefSeq" id="NP_001022396.2">
    <property type="nucleotide sequence ID" value="NM_001027225.3"/>
</dbReference>
<dbReference type="CTD" id="3564798"/>
<dbReference type="PeptideAtlas" id="G5EDC9"/>
<dbReference type="EMBL" id="BX284602">
    <property type="protein sequence ID" value="CAE17961.2"/>
    <property type="molecule type" value="Genomic_DNA"/>
</dbReference>
<evidence type="ECO:0000313" key="1">
    <source>
        <dbReference type="EMBL" id="CAE17961.2"/>
    </source>
</evidence>
<dbReference type="HOGENOM" id="CLU_1751396_0_0_1"/>
<dbReference type="WormBase" id="W07A12.8">
    <property type="protein sequence ID" value="CE41169"/>
    <property type="gene ID" value="WBGene00012325"/>
</dbReference>
<dbReference type="OrthoDB" id="5783100at2759"/>
<dbReference type="KEGG" id="cel:CELE_W07A12.8"/>
<reference evidence="1 2" key="1">
    <citation type="journal article" date="1998" name="Science">
        <title>Genome sequence of the nematode C. elegans: a platform for investigating biology.</title>
        <authorList>
            <consortium name="The C. elegans sequencing consortium"/>
            <person name="Sulson J.E."/>
            <person name="Waterston R."/>
        </authorList>
    </citation>
    <scope>NUCLEOTIDE SEQUENCE [LARGE SCALE GENOMIC DNA]</scope>
    <source>
        <strain evidence="1 2">Bristol N2</strain>
    </source>
</reference>
<sequence>MLAVRISKRMVGNLYIGANVKQRAQLGENYLEGTNVVAVHGFKQIGLVAQILKDHGANVEEFMCDLKHSSEISKAVRESDILLDGVQKGGEIEEAAASNSRLIVAECDCEDPFSAMSAVARISMALATRESTGHGQRLIASDCLEYWKVLNRFGRLRDCS</sequence>
<evidence type="ECO:0000313" key="3">
    <source>
        <dbReference type="WormBase" id="W07A12.8"/>
    </source>
</evidence>
<keyword evidence="2" id="KW-1185">Reference proteome</keyword>
<dbReference type="InParanoid" id="G5EDC9"/>
<accession>G5EDC9</accession>
<dbReference type="InterPro" id="IPR023606">
    <property type="entry name" value="CoA-Trfase_III_dom_1_sf"/>
</dbReference>
<dbReference type="Bgee" id="WBGene00012325">
    <property type="expression patterns" value="Expressed in pharyngeal muscle cell (C elegans) and 3 other cell types or tissues"/>
</dbReference>
<dbReference type="PaxDb" id="6239-W07A12.8"/>
<dbReference type="eggNOG" id="ENOG502THFR">
    <property type="taxonomic scope" value="Eukaryota"/>
</dbReference>
<keyword evidence="4" id="KW-1267">Proteomics identification</keyword>
<dbReference type="FunCoup" id="G5EDC9">
    <property type="interactions" value="1565"/>
</dbReference>
<evidence type="ECO:0007829" key="4">
    <source>
        <dbReference type="PeptideAtlas" id="G5EDC9"/>
    </source>
</evidence>
<protein>
    <submittedName>
        <fullName evidence="1">DapB_N domain-containing protein</fullName>
    </submittedName>
</protein>
<dbReference type="GeneID" id="3564798"/>
<dbReference type="Proteomes" id="UP000001940">
    <property type="component" value="Chromosome II"/>
</dbReference>
<dbReference type="SMR" id="G5EDC9"/>
<dbReference type="AGR" id="WB:WBGene00012325"/>
<name>G5EDC9_CAEEL</name>
<dbReference type="AlphaFoldDB" id="G5EDC9"/>